<evidence type="ECO:0008006" key="4">
    <source>
        <dbReference type="Google" id="ProtNLM"/>
    </source>
</evidence>
<proteinExistence type="predicted"/>
<feature type="signal peptide" evidence="1">
    <location>
        <begin position="1"/>
        <end position="16"/>
    </location>
</feature>
<gene>
    <name evidence="2" type="ORF">V6N11_048092</name>
</gene>
<comment type="caution">
    <text evidence="2">The sequence shown here is derived from an EMBL/GenBank/DDBJ whole genome shotgun (WGS) entry which is preliminary data.</text>
</comment>
<protein>
    <recommendedName>
        <fullName evidence="4">RNase H type-1 domain-containing protein</fullName>
    </recommendedName>
</protein>
<dbReference type="Proteomes" id="UP001396334">
    <property type="component" value="Unassembled WGS sequence"/>
</dbReference>
<reference evidence="2 3" key="1">
    <citation type="journal article" date="2024" name="G3 (Bethesda)">
        <title>Genome assembly of Hibiscus sabdariffa L. provides insights into metabolisms of medicinal natural products.</title>
        <authorList>
            <person name="Kim T."/>
        </authorList>
    </citation>
    <scope>NUCLEOTIDE SEQUENCE [LARGE SCALE GENOMIC DNA]</scope>
    <source>
        <strain evidence="2">TK-2024</strain>
        <tissue evidence="2">Old leaves</tissue>
    </source>
</reference>
<organism evidence="2 3">
    <name type="scientific">Hibiscus sabdariffa</name>
    <name type="common">roselle</name>
    <dbReference type="NCBI Taxonomy" id="183260"/>
    <lineage>
        <taxon>Eukaryota</taxon>
        <taxon>Viridiplantae</taxon>
        <taxon>Streptophyta</taxon>
        <taxon>Embryophyta</taxon>
        <taxon>Tracheophyta</taxon>
        <taxon>Spermatophyta</taxon>
        <taxon>Magnoliopsida</taxon>
        <taxon>eudicotyledons</taxon>
        <taxon>Gunneridae</taxon>
        <taxon>Pentapetalae</taxon>
        <taxon>rosids</taxon>
        <taxon>malvids</taxon>
        <taxon>Malvales</taxon>
        <taxon>Malvaceae</taxon>
        <taxon>Malvoideae</taxon>
        <taxon>Hibiscus</taxon>
    </lineage>
</organism>
<accession>A0ABR2NRM4</accession>
<dbReference type="EMBL" id="JBBPBN010000108">
    <property type="protein sequence ID" value="KAK8978820.1"/>
    <property type="molecule type" value="Genomic_DNA"/>
</dbReference>
<name>A0ABR2NRM4_9ROSI</name>
<evidence type="ECO:0000313" key="2">
    <source>
        <dbReference type="EMBL" id="KAK8978820.1"/>
    </source>
</evidence>
<evidence type="ECO:0000256" key="1">
    <source>
        <dbReference type="SAM" id="SignalP"/>
    </source>
</evidence>
<sequence>MMVALLIFGMMSGYRGMDGLLLGFTGGYCVSYLDDYPLRHTLARTGLGGKLICMGCLREWLLRSWEVKLNHISRQSNMVADWFAKNLRDQMVSTVFFEEPPDEIHTLLEDDMQCPDGTYG</sequence>
<keyword evidence="3" id="KW-1185">Reference proteome</keyword>
<keyword evidence="1" id="KW-0732">Signal</keyword>
<feature type="chain" id="PRO_5045439649" description="RNase H type-1 domain-containing protein" evidence="1">
    <location>
        <begin position="17"/>
        <end position="120"/>
    </location>
</feature>
<evidence type="ECO:0000313" key="3">
    <source>
        <dbReference type="Proteomes" id="UP001396334"/>
    </source>
</evidence>